<proteinExistence type="predicted"/>
<dbReference type="AlphaFoldDB" id="A0AAU7UB35"/>
<feature type="compositionally biased region" description="Basic and acidic residues" evidence="1">
    <location>
        <begin position="72"/>
        <end position="89"/>
    </location>
</feature>
<evidence type="ECO:0000313" key="2">
    <source>
        <dbReference type="EMBL" id="XBV85425.1"/>
    </source>
</evidence>
<accession>A0AAU7UB35</accession>
<feature type="region of interest" description="Disordered" evidence="1">
    <location>
        <begin position="68"/>
        <end position="89"/>
    </location>
</feature>
<reference evidence="2" key="1">
    <citation type="submission" date="2024-06" db="EMBL/GenBank/DDBJ databases">
        <title>Draft Genome Sequence of Deinococcus sonorensis Type Strain KR-87, a Biofilm Producing Representative of the Genus Deinococcus.</title>
        <authorList>
            <person name="Boren L.S."/>
            <person name="Grosso R.A."/>
            <person name="Hugenberg-Cox A.N."/>
            <person name="Hill J.T.E."/>
            <person name="Albert C.M."/>
            <person name="Tuohy J.M."/>
        </authorList>
    </citation>
    <scope>NUCLEOTIDE SEQUENCE</scope>
    <source>
        <strain evidence="2">KR-87</strain>
    </source>
</reference>
<evidence type="ECO:0000256" key="1">
    <source>
        <dbReference type="SAM" id="MobiDB-lite"/>
    </source>
</evidence>
<protein>
    <submittedName>
        <fullName evidence="2">Uncharacterized protein</fullName>
    </submittedName>
</protein>
<organism evidence="2">
    <name type="scientific">Deinococcus sonorensis KR-87</name>
    <dbReference type="NCBI Taxonomy" id="694439"/>
    <lineage>
        <taxon>Bacteria</taxon>
        <taxon>Thermotogati</taxon>
        <taxon>Deinococcota</taxon>
        <taxon>Deinococci</taxon>
        <taxon>Deinococcales</taxon>
        <taxon>Deinococcaceae</taxon>
        <taxon>Deinococcus</taxon>
    </lineage>
</organism>
<dbReference type="EMBL" id="CP158299">
    <property type="protein sequence ID" value="XBV85425.1"/>
    <property type="molecule type" value="Genomic_DNA"/>
</dbReference>
<feature type="region of interest" description="Disordered" evidence="1">
    <location>
        <begin position="13"/>
        <end position="50"/>
    </location>
</feature>
<dbReference type="RefSeq" id="WP_350243462.1">
    <property type="nucleotide sequence ID" value="NZ_CP158299.1"/>
</dbReference>
<sequence>MTKDLGDIEIVGKSVEEIDQDTENRVNSSVPNEQRGDETGVPVIFPGVNQSSPGTPIMGAVPVAPLLATQTLRDETREQNRDSADSSEE</sequence>
<name>A0AAU7UB35_9DEIO</name>
<dbReference type="KEGG" id="dsc:ABOD76_18625"/>
<gene>
    <name evidence="2" type="ORF">ABOD76_18625</name>
</gene>